<name>A0A8J2PPC6_9HEXA</name>
<sequence>MASPGKYIFLFFVFLVLTGMLSSAYLGPLGHCNVVFLTTLLNSDPFKVGILQYSLIYLHGFFSPPVLFSTQSKILRPIFRDFKYHYGCVAYVNITTSNKIILHQQFQQILEANIARSKDLFLIVTNKPSSNFSRFSIDHRFLCLVPPNYLLLEFSSENFETPVSTVIARHNCDKDNSICLSRWHDTSLWDATSNDALMKYLSLAKQDFRRSTLLMATDFANDVHPYISANVNLVRRMRLSQVRSSLSIGVPEVKLVLALMLKYNFTMVVNYYIPEKRWNACFFQTITTNRAISSSESFRSISVLTRHNAWSIVYGMKTPRPYFGSDFVSPLSAQVWACLLWTTGIVAVFFKHTHLALSYLEAFAITLAPLLNQYPSVIVGEGKEKYSMWALCGFLIMNVYLCQLQSTTVSPSTYVSSYSLVDLMHDDFRLTVPFSLKYFIRQNYDYLLNSVFRVGQRLPKEVRDLGMLLEFVKVANNSMKAGQYRELYGTNLCGSLYDSYHVKLYAKLLPRLFQQNYFIGKEKFLEVNNGWEFSLPNKDTLVESFKQLQNAGIERLWSQYQEAIEANRLLKNFKGTYSRQPEGKNLNFRSFEELEKSVRHIFNACSLHDSVIVTTAYFYLIGILTSVGILITETIRGRFSSPYVTNK</sequence>
<dbReference type="EMBL" id="CAJVCH010548295">
    <property type="protein sequence ID" value="CAG7828673.1"/>
    <property type="molecule type" value="Genomic_DNA"/>
</dbReference>
<feature type="transmembrane region" description="Helical" evidence="1">
    <location>
        <begin position="611"/>
        <end position="631"/>
    </location>
</feature>
<comment type="caution">
    <text evidence="3">The sequence shown here is derived from an EMBL/GenBank/DDBJ whole genome shotgun (WGS) entry which is preliminary data.</text>
</comment>
<keyword evidence="4" id="KW-1185">Reference proteome</keyword>
<evidence type="ECO:0000313" key="4">
    <source>
        <dbReference type="Proteomes" id="UP000708208"/>
    </source>
</evidence>
<protein>
    <recommendedName>
        <fullName evidence="5">Ionotropic receptor</fullName>
    </recommendedName>
</protein>
<keyword evidence="1" id="KW-0472">Membrane</keyword>
<gene>
    <name evidence="3" type="ORF">AFUS01_LOCUS38582</name>
</gene>
<keyword evidence="1" id="KW-0812">Transmembrane</keyword>
<dbReference type="Proteomes" id="UP000708208">
    <property type="component" value="Unassembled WGS sequence"/>
</dbReference>
<proteinExistence type="predicted"/>
<keyword evidence="1" id="KW-1133">Transmembrane helix</keyword>
<keyword evidence="2" id="KW-0732">Signal</keyword>
<evidence type="ECO:0000313" key="3">
    <source>
        <dbReference type="EMBL" id="CAG7828673.1"/>
    </source>
</evidence>
<feature type="signal peptide" evidence="2">
    <location>
        <begin position="1"/>
        <end position="24"/>
    </location>
</feature>
<evidence type="ECO:0000256" key="2">
    <source>
        <dbReference type="SAM" id="SignalP"/>
    </source>
</evidence>
<dbReference type="AlphaFoldDB" id="A0A8J2PPC6"/>
<reference evidence="3" key="1">
    <citation type="submission" date="2021-06" db="EMBL/GenBank/DDBJ databases">
        <authorList>
            <person name="Hodson N. C."/>
            <person name="Mongue J. A."/>
            <person name="Jaron S. K."/>
        </authorList>
    </citation>
    <scope>NUCLEOTIDE SEQUENCE</scope>
</reference>
<evidence type="ECO:0008006" key="5">
    <source>
        <dbReference type="Google" id="ProtNLM"/>
    </source>
</evidence>
<feature type="chain" id="PRO_5035247711" description="Ionotropic receptor" evidence="2">
    <location>
        <begin position="25"/>
        <end position="647"/>
    </location>
</feature>
<accession>A0A8J2PPC6</accession>
<organism evidence="3 4">
    <name type="scientific">Allacma fusca</name>
    <dbReference type="NCBI Taxonomy" id="39272"/>
    <lineage>
        <taxon>Eukaryota</taxon>
        <taxon>Metazoa</taxon>
        <taxon>Ecdysozoa</taxon>
        <taxon>Arthropoda</taxon>
        <taxon>Hexapoda</taxon>
        <taxon>Collembola</taxon>
        <taxon>Symphypleona</taxon>
        <taxon>Sminthuridae</taxon>
        <taxon>Allacma</taxon>
    </lineage>
</organism>
<evidence type="ECO:0000256" key="1">
    <source>
        <dbReference type="SAM" id="Phobius"/>
    </source>
</evidence>